<gene>
    <name evidence="1" type="ORF">I314_05396</name>
</gene>
<name>A0ABR5B5Y0_CRYGA</name>
<dbReference type="EMBL" id="KN848903">
    <property type="protein sequence ID" value="KIR58982.1"/>
    <property type="molecule type" value="Genomic_DNA"/>
</dbReference>
<evidence type="ECO:0000313" key="1">
    <source>
        <dbReference type="EMBL" id="KIR58982.1"/>
    </source>
</evidence>
<proteinExistence type="predicted"/>
<keyword evidence="2" id="KW-1185">Reference proteome</keyword>
<accession>A0ABR5B5Y0</accession>
<organism evidence="1 2">
    <name type="scientific">Cryptococcus bacillisporus CA1873</name>
    <dbReference type="NCBI Taxonomy" id="1296111"/>
    <lineage>
        <taxon>Eukaryota</taxon>
        <taxon>Fungi</taxon>
        <taxon>Dikarya</taxon>
        <taxon>Basidiomycota</taxon>
        <taxon>Agaricomycotina</taxon>
        <taxon>Tremellomycetes</taxon>
        <taxon>Tremellales</taxon>
        <taxon>Cryptococcaceae</taxon>
        <taxon>Cryptococcus</taxon>
        <taxon>Cryptococcus gattii species complex</taxon>
    </lineage>
</organism>
<protein>
    <submittedName>
        <fullName evidence="1">Uncharacterized protein</fullName>
    </submittedName>
</protein>
<evidence type="ECO:0000313" key="2">
    <source>
        <dbReference type="Proteomes" id="UP000053800"/>
    </source>
</evidence>
<dbReference type="Proteomes" id="UP000053800">
    <property type="component" value="Unassembled WGS sequence"/>
</dbReference>
<sequence length="96" mass="11315">MPWLETTGQMMEEDSKSGWEECYIAFRGATMLFEWVIKEFFCDWLTFDHQAIQHCYLLMGTNLYPSDKQMADLYCTAYPEILFINLMTRPGFKSGT</sequence>
<reference evidence="1 2" key="1">
    <citation type="submission" date="2015-01" db="EMBL/GenBank/DDBJ databases">
        <title>The Genome Sequence of Cryptococcus gattii CA1873.</title>
        <authorList>
            <consortium name="The Broad Institute Genomics Platform"/>
            <person name="Cuomo C."/>
            <person name="Litvintseva A."/>
            <person name="Chen Y."/>
            <person name="Heitman J."/>
            <person name="Sun S."/>
            <person name="Springer D."/>
            <person name="Dromer F."/>
            <person name="Young S."/>
            <person name="Zeng Q."/>
            <person name="Gargeya S."/>
            <person name="Abouelleil A."/>
            <person name="Alvarado L."/>
            <person name="Chapman S.B."/>
            <person name="Gainer-Dewar J."/>
            <person name="Goldberg J."/>
            <person name="Griggs A."/>
            <person name="Gujja S."/>
            <person name="Hansen M."/>
            <person name="Howarth C."/>
            <person name="Imamovic A."/>
            <person name="Larimer J."/>
            <person name="Murphy C."/>
            <person name="Naylor J."/>
            <person name="Pearson M."/>
            <person name="Priest M."/>
            <person name="Roberts A."/>
            <person name="Saif S."/>
            <person name="Shea T."/>
            <person name="Sykes S."/>
            <person name="Wortman J."/>
            <person name="Nusbaum C."/>
            <person name="Birren B."/>
        </authorList>
    </citation>
    <scope>NUCLEOTIDE SEQUENCE [LARGE SCALE GENOMIC DNA]</scope>
    <source>
        <strain evidence="1 2">CA1873</strain>
    </source>
</reference>